<dbReference type="SUPFAM" id="SSF46689">
    <property type="entry name" value="Homeodomain-like"/>
    <property type="match status" value="1"/>
</dbReference>
<comment type="caution">
    <text evidence="6">The sequence shown here is derived from an EMBL/GenBank/DDBJ whole genome shotgun (WGS) entry which is preliminary data.</text>
</comment>
<dbReference type="PANTHER" id="PTHR30055">
    <property type="entry name" value="HTH-TYPE TRANSCRIPTIONAL REGULATOR RUTR"/>
    <property type="match status" value="1"/>
</dbReference>
<proteinExistence type="predicted"/>
<dbReference type="InterPro" id="IPR049445">
    <property type="entry name" value="TetR_SbtR-like_C"/>
</dbReference>
<dbReference type="InterPro" id="IPR050109">
    <property type="entry name" value="HTH-type_TetR-like_transc_reg"/>
</dbReference>
<dbReference type="SUPFAM" id="SSF48498">
    <property type="entry name" value="Tetracyclin repressor-like, C-terminal domain"/>
    <property type="match status" value="1"/>
</dbReference>
<evidence type="ECO:0000256" key="2">
    <source>
        <dbReference type="ARBA" id="ARBA00023125"/>
    </source>
</evidence>
<evidence type="ECO:0000256" key="3">
    <source>
        <dbReference type="ARBA" id="ARBA00023163"/>
    </source>
</evidence>
<dbReference type="Proteomes" id="UP000183760">
    <property type="component" value="Unassembled WGS sequence"/>
</dbReference>
<dbReference type="EMBL" id="BJXR01000049">
    <property type="protein sequence ID" value="GEN11821.1"/>
    <property type="molecule type" value="Genomic_DNA"/>
</dbReference>
<keyword evidence="8" id="KW-1185">Reference proteome</keyword>
<feature type="domain" description="HTH tetR-type" evidence="5">
    <location>
        <begin position="6"/>
        <end position="65"/>
    </location>
</feature>
<name>A0A511TCB4_MYXFU</name>
<protein>
    <submittedName>
        <fullName evidence="6">TetR family transcriptional regulator</fullName>
    </submittedName>
    <submittedName>
        <fullName evidence="7">Transcriptional regulator, TetR family</fullName>
    </submittedName>
</protein>
<dbReference type="InterPro" id="IPR001647">
    <property type="entry name" value="HTH_TetR"/>
</dbReference>
<dbReference type="EMBL" id="FOIB01000015">
    <property type="protein sequence ID" value="SEU40610.1"/>
    <property type="molecule type" value="Genomic_DNA"/>
</dbReference>
<dbReference type="Pfam" id="PF00440">
    <property type="entry name" value="TetR_N"/>
    <property type="match status" value="1"/>
</dbReference>
<evidence type="ECO:0000313" key="8">
    <source>
        <dbReference type="Proteomes" id="UP000183760"/>
    </source>
</evidence>
<sequence length="196" mass="21291">MRTDAQKNYEHLLAVAREVVTEQGAHASLRDVARKAGVGLGTLYRHFPTREALLETLLRSSFDALTERAAELEASSSPEEALVSWTQRCIACAHEYRGAISLMVAAIDDPQSALHDSCVAMKSSGARLLVRAQAEGVARADLASADLFALISALAWLNDQPSFAPRAEHLFDVVSSAILPQRTGNDSRKRRTPAPR</sequence>
<dbReference type="OrthoDB" id="9089941at2"/>
<dbReference type="PRINTS" id="PR00455">
    <property type="entry name" value="HTHTETR"/>
</dbReference>
<dbReference type="Pfam" id="PF21597">
    <property type="entry name" value="TetR_C_43"/>
    <property type="match status" value="1"/>
</dbReference>
<dbReference type="Proteomes" id="UP000321514">
    <property type="component" value="Unassembled WGS sequence"/>
</dbReference>
<dbReference type="PANTHER" id="PTHR30055:SF234">
    <property type="entry name" value="HTH-TYPE TRANSCRIPTIONAL REGULATOR BETI"/>
    <property type="match status" value="1"/>
</dbReference>
<dbReference type="Gene3D" id="1.10.357.10">
    <property type="entry name" value="Tetracycline Repressor, domain 2"/>
    <property type="match status" value="1"/>
</dbReference>
<organism evidence="6 9">
    <name type="scientific">Myxococcus fulvus</name>
    <dbReference type="NCBI Taxonomy" id="33"/>
    <lineage>
        <taxon>Bacteria</taxon>
        <taxon>Pseudomonadati</taxon>
        <taxon>Myxococcota</taxon>
        <taxon>Myxococcia</taxon>
        <taxon>Myxococcales</taxon>
        <taxon>Cystobacterineae</taxon>
        <taxon>Myxococcaceae</taxon>
        <taxon>Myxococcus</taxon>
    </lineage>
</organism>
<reference evidence="7 8" key="1">
    <citation type="submission" date="2016-10" db="EMBL/GenBank/DDBJ databases">
        <authorList>
            <person name="Varghese N."/>
            <person name="Submissions S."/>
        </authorList>
    </citation>
    <scope>NUCLEOTIDE SEQUENCE [LARGE SCALE GENOMIC DNA]</scope>
    <source>
        <strain evidence="7 8">DSM 16525</strain>
    </source>
</reference>
<evidence type="ECO:0000256" key="4">
    <source>
        <dbReference type="PROSITE-ProRule" id="PRU00335"/>
    </source>
</evidence>
<dbReference type="GO" id="GO:0003700">
    <property type="term" value="F:DNA-binding transcription factor activity"/>
    <property type="evidence" value="ECO:0007669"/>
    <property type="project" value="TreeGrafter"/>
</dbReference>
<dbReference type="InterPro" id="IPR036271">
    <property type="entry name" value="Tet_transcr_reg_TetR-rel_C_sf"/>
</dbReference>
<evidence type="ECO:0000313" key="7">
    <source>
        <dbReference type="EMBL" id="SEU40610.1"/>
    </source>
</evidence>
<evidence type="ECO:0000313" key="9">
    <source>
        <dbReference type="Proteomes" id="UP000321514"/>
    </source>
</evidence>
<feature type="DNA-binding region" description="H-T-H motif" evidence="4">
    <location>
        <begin position="28"/>
        <end position="47"/>
    </location>
</feature>
<evidence type="ECO:0000313" key="6">
    <source>
        <dbReference type="EMBL" id="GEN11821.1"/>
    </source>
</evidence>
<evidence type="ECO:0000256" key="1">
    <source>
        <dbReference type="ARBA" id="ARBA00023015"/>
    </source>
</evidence>
<keyword evidence="2 4" id="KW-0238">DNA-binding</keyword>
<evidence type="ECO:0000259" key="5">
    <source>
        <dbReference type="PROSITE" id="PS50977"/>
    </source>
</evidence>
<gene>
    <name evidence="6" type="ORF">MFU01_68580</name>
    <name evidence="7" type="ORF">SAMN05443572_115183</name>
</gene>
<accession>A0A511TCB4</accession>
<dbReference type="AlphaFoldDB" id="A0A511TCB4"/>
<reference evidence="6 9" key="2">
    <citation type="submission" date="2019-07" db="EMBL/GenBank/DDBJ databases">
        <title>Whole genome shotgun sequence of Myxococcus fulvus NBRC 100333.</title>
        <authorList>
            <person name="Hosoyama A."/>
            <person name="Uohara A."/>
            <person name="Ohji S."/>
            <person name="Ichikawa N."/>
        </authorList>
    </citation>
    <scope>NUCLEOTIDE SEQUENCE [LARGE SCALE GENOMIC DNA]</scope>
    <source>
        <strain evidence="6 9">NBRC 100333</strain>
    </source>
</reference>
<dbReference type="GO" id="GO:0000976">
    <property type="term" value="F:transcription cis-regulatory region binding"/>
    <property type="evidence" value="ECO:0007669"/>
    <property type="project" value="TreeGrafter"/>
</dbReference>
<dbReference type="PROSITE" id="PS50977">
    <property type="entry name" value="HTH_TETR_2"/>
    <property type="match status" value="1"/>
</dbReference>
<keyword evidence="3" id="KW-0804">Transcription</keyword>
<keyword evidence="1" id="KW-0805">Transcription regulation</keyword>
<dbReference type="InterPro" id="IPR009057">
    <property type="entry name" value="Homeodomain-like_sf"/>
</dbReference>